<dbReference type="PROSITE" id="PS51257">
    <property type="entry name" value="PROKAR_LIPOPROTEIN"/>
    <property type="match status" value="1"/>
</dbReference>
<evidence type="ECO:0000256" key="1">
    <source>
        <dbReference type="ARBA" id="ARBA00009023"/>
    </source>
</evidence>
<feature type="region of interest" description="Disordered" evidence="4">
    <location>
        <begin position="23"/>
        <end position="43"/>
    </location>
</feature>
<evidence type="ECO:0000256" key="4">
    <source>
        <dbReference type="SAM" id="MobiDB-lite"/>
    </source>
</evidence>
<dbReference type="PANTHER" id="PTHR33376:SF7">
    <property type="entry name" value="C4-DICARBOXYLATE-BINDING PROTEIN DCTB"/>
    <property type="match status" value="1"/>
</dbReference>
<dbReference type="RefSeq" id="WP_073049201.1">
    <property type="nucleotide sequence ID" value="NZ_FQZL01000011.1"/>
</dbReference>
<feature type="chain" id="PRO_5038507587" evidence="5">
    <location>
        <begin position="28"/>
        <end position="350"/>
    </location>
</feature>
<dbReference type="CDD" id="cd13603">
    <property type="entry name" value="PBP2_TRAP_Siap_TeaA_like"/>
    <property type="match status" value="1"/>
</dbReference>
<proteinExistence type="inferred from homology"/>
<keyword evidence="2" id="KW-0813">Transport</keyword>
<comment type="similarity">
    <text evidence="1">Belongs to the bacterial solute-binding protein 7 family.</text>
</comment>
<dbReference type="EMBL" id="FQZL01000011">
    <property type="protein sequence ID" value="SHJ10411.1"/>
    <property type="molecule type" value="Genomic_DNA"/>
</dbReference>
<dbReference type="Proteomes" id="UP000184052">
    <property type="component" value="Unassembled WGS sequence"/>
</dbReference>
<gene>
    <name evidence="6" type="ORF">SAMN02745751_01746</name>
</gene>
<reference evidence="6 7" key="1">
    <citation type="submission" date="2016-11" db="EMBL/GenBank/DDBJ databases">
        <authorList>
            <person name="Jaros S."/>
            <person name="Januszkiewicz K."/>
            <person name="Wedrychowicz H."/>
        </authorList>
    </citation>
    <scope>NUCLEOTIDE SEQUENCE [LARGE SCALE GENOMIC DNA]</scope>
    <source>
        <strain evidence="6 7">DSM 17477</strain>
    </source>
</reference>
<organism evidence="6 7">
    <name type="scientific">Dethiosulfatibacter aminovorans DSM 17477</name>
    <dbReference type="NCBI Taxonomy" id="1121476"/>
    <lineage>
        <taxon>Bacteria</taxon>
        <taxon>Bacillati</taxon>
        <taxon>Bacillota</taxon>
        <taxon>Tissierellia</taxon>
        <taxon>Dethiosulfatibacter</taxon>
    </lineage>
</organism>
<name>A0A1M6GKE0_9FIRM</name>
<evidence type="ECO:0000313" key="6">
    <source>
        <dbReference type="EMBL" id="SHJ10411.1"/>
    </source>
</evidence>
<protein>
    <submittedName>
        <fullName evidence="6">TRAP-type C4-dicarboxylate transport system, substrate-binding protein</fullName>
    </submittedName>
</protein>
<accession>A0A1M6GKE0</accession>
<dbReference type="Pfam" id="PF03480">
    <property type="entry name" value="DctP"/>
    <property type="match status" value="1"/>
</dbReference>
<evidence type="ECO:0000313" key="7">
    <source>
        <dbReference type="Proteomes" id="UP000184052"/>
    </source>
</evidence>
<dbReference type="InterPro" id="IPR038404">
    <property type="entry name" value="TRAP_DctP_sf"/>
</dbReference>
<dbReference type="GO" id="GO:0055085">
    <property type="term" value="P:transmembrane transport"/>
    <property type="evidence" value="ECO:0007669"/>
    <property type="project" value="InterPro"/>
</dbReference>
<evidence type="ECO:0000256" key="5">
    <source>
        <dbReference type="SAM" id="SignalP"/>
    </source>
</evidence>
<sequence length="350" mass="39118">MKKLFSMLLVLVILVAALSGCSSPTEEATTEEPTQAAETTEPEKKEAVVVKFGNAGAIGEPAPEACQEFCDLANEAFDGEFVFEFYPAEQLGNEGTMMENLQVDLQQGMMCSLDSLASYSKDINILSMAFAFESSEHMLNYLHSEVADPIWNALDDNGFHMVNFEFQKNPRIFFCKYPLYSPADMVGMKYRIPNLPIFEKNALAMGATPTVVSWSEYPFALLQGVVDGGECSKDSYKSAGLYEAAKYVTEVNYAYPVECIIFSKTFWDSLTAEQQDIVNECAEKAAEGYNETIKQKWEDDKAFLIDEGEVTFVEYDRQAFLDAAAPLAEALEEEGFFETEDLYNKVQAFK</sequence>
<dbReference type="InterPro" id="IPR018389">
    <property type="entry name" value="DctP_fam"/>
</dbReference>
<keyword evidence="3 5" id="KW-0732">Signal</keyword>
<dbReference type="AlphaFoldDB" id="A0A1M6GKE0"/>
<evidence type="ECO:0000256" key="3">
    <source>
        <dbReference type="ARBA" id="ARBA00022729"/>
    </source>
</evidence>
<feature type="compositionally biased region" description="Low complexity" evidence="4">
    <location>
        <begin position="23"/>
        <end position="39"/>
    </location>
</feature>
<evidence type="ECO:0000256" key="2">
    <source>
        <dbReference type="ARBA" id="ARBA00022448"/>
    </source>
</evidence>
<dbReference type="NCBIfam" id="NF037995">
    <property type="entry name" value="TRAP_S1"/>
    <property type="match status" value="1"/>
</dbReference>
<dbReference type="Gene3D" id="3.40.190.170">
    <property type="entry name" value="Bacterial extracellular solute-binding protein, family 7"/>
    <property type="match status" value="1"/>
</dbReference>
<dbReference type="STRING" id="1121476.SAMN02745751_01746"/>
<keyword evidence="7" id="KW-1185">Reference proteome</keyword>
<feature type="signal peptide" evidence="5">
    <location>
        <begin position="1"/>
        <end position="27"/>
    </location>
</feature>
<dbReference type="PANTHER" id="PTHR33376">
    <property type="match status" value="1"/>
</dbReference>